<proteinExistence type="predicted"/>
<dbReference type="SUPFAM" id="SSF46689">
    <property type="entry name" value="Homeodomain-like"/>
    <property type="match status" value="1"/>
</dbReference>
<evidence type="ECO:0000313" key="7">
    <source>
        <dbReference type="Proteomes" id="UP000267268"/>
    </source>
</evidence>
<dbReference type="Pfam" id="PF00440">
    <property type="entry name" value="TetR_N"/>
    <property type="match status" value="1"/>
</dbReference>
<name>A0A3S9NZY2_9BACT</name>
<organism evidence="6 7">
    <name type="scientific">Flammeovirga pectinis</name>
    <dbReference type="NCBI Taxonomy" id="2494373"/>
    <lineage>
        <taxon>Bacteria</taxon>
        <taxon>Pseudomonadati</taxon>
        <taxon>Bacteroidota</taxon>
        <taxon>Cytophagia</taxon>
        <taxon>Cytophagales</taxon>
        <taxon>Flammeovirgaceae</taxon>
        <taxon>Flammeovirga</taxon>
    </lineage>
</organism>
<gene>
    <name evidence="6" type="ORF">EI427_04365</name>
</gene>
<protein>
    <submittedName>
        <fullName evidence="6">TetR/AcrR family transcriptional regulator</fullName>
    </submittedName>
</protein>
<dbReference type="KEGG" id="fll:EI427_04365"/>
<sequence>MAGRPKIFKQEEVLDKTIQLFWENGYEATSTNDLLKEVNLNKGSLYNSFKSKRELFKAGLHALEGKALDNFEKTLAESDDPIQIIKNMFLGIADASYLSNCKGCILGNTIIEFIGKDEEIKDIAVDYLLKLENIFVRYIKKAELEGKLNTTQSPEFLAKHLINFWNGINVTRRVHQNKKDLLEIINYNLNFIK</sequence>
<evidence type="ECO:0000313" key="6">
    <source>
        <dbReference type="EMBL" id="AZQ61487.1"/>
    </source>
</evidence>
<dbReference type="OrthoDB" id="9795242at2"/>
<dbReference type="Gene3D" id="1.10.357.10">
    <property type="entry name" value="Tetracycline Repressor, domain 2"/>
    <property type="match status" value="1"/>
</dbReference>
<keyword evidence="7" id="KW-1185">Reference proteome</keyword>
<dbReference type="InterPro" id="IPR036271">
    <property type="entry name" value="Tet_transcr_reg_TetR-rel_C_sf"/>
</dbReference>
<evidence type="ECO:0000256" key="4">
    <source>
        <dbReference type="PROSITE-ProRule" id="PRU00335"/>
    </source>
</evidence>
<dbReference type="SUPFAM" id="SSF48498">
    <property type="entry name" value="Tetracyclin repressor-like, C-terminal domain"/>
    <property type="match status" value="1"/>
</dbReference>
<dbReference type="PRINTS" id="PR00455">
    <property type="entry name" value="HTHTETR"/>
</dbReference>
<dbReference type="InterPro" id="IPR001647">
    <property type="entry name" value="HTH_TetR"/>
</dbReference>
<keyword evidence="1" id="KW-0805">Transcription regulation</keyword>
<dbReference type="RefSeq" id="WP_126612019.1">
    <property type="nucleotide sequence ID" value="NZ_CP034562.1"/>
</dbReference>
<accession>A0A3S9NZY2</accession>
<dbReference type="PANTHER" id="PTHR47506">
    <property type="entry name" value="TRANSCRIPTIONAL REGULATORY PROTEIN"/>
    <property type="match status" value="1"/>
</dbReference>
<dbReference type="PANTHER" id="PTHR47506:SF1">
    <property type="entry name" value="HTH-TYPE TRANSCRIPTIONAL REGULATOR YJDC"/>
    <property type="match status" value="1"/>
</dbReference>
<dbReference type="GO" id="GO:0003677">
    <property type="term" value="F:DNA binding"/>
    <property type="evidence" value="ECO:0007669"/>
    <property type="project" value="UniProtKB-UniRule"/>
</dbReference>
<dbReference type="Gene3D" id="1.10.10.60">
    <property type="entry name" value="Homeodomain-like"/>
    <property type="match status" value="1"/>
</dbReference>
<dbReference type="InterPro" id="IPR009057">
    <property type="entry name" value="Homeodomain-like_sf"/>
</dbReference>
<dbReference type="AlphaFoldDB" id="A0A3S9NZY2"/>
<evidence type="ECO:0000256" key="2">
    <source>
        <dbReference type="ARBA" id="ARBA00023125"/>
    </source>
</evidence>
<feature type="domain" description="HTH tetR-type" evidence="5">
    <location>
        <begin position="7"/>
        <end position="67"/>
    </location>
</feature>
<dbReference type="Proteomes" id="UP000267268">
    <property type="component" value="Chromosome 1"/>
</dbReference>
<dbReference type="InterPro" id="IPR011075">
    <property type="entry name" value="TetR_C"/>
</dbReference>
<dbReference type="EMBL" id="CP034562">
    <property type="protein sequence ID" value="AZQ61487.1"/>
    <property type="molecule type" value="Genomic_DNA"/>
</dbReference>
<dbReference type="Pfam" id="PF16925">
    <property type="entry name" value="TetR_C_13"/>
    <property type="match status" value="1"/>
</dbReference>
<dbReference type="PROSITE" id="PS50977">
    <property type="entry name" value="HTH_TETR_2"/>
    <property type="match status" value="1"/>
</dbReference>
<keyword evidence="2 4" id="KW-0238">DNA-binding</keyword>
<feature type="DNA-binding region" description="H-T-H motif" evidence="4">
    <location>
        <begin position="30"/>
        <end position="49"/>
    </location>
</feature>
<reference evidence="6 7" key="1">
    <citation type="submission" date="2018-12" db="EMBL/GenBank/DDBJ databases">
        <title>Flammeovirga pectinis sp. nov., isolated from the gut of the Korean scallop, Patinopecten yessoensis.</title>
        <authorList>
            <person name="Bae J.-W."/>
            <person name="Jeong Y.-S."/>
            <person name="Kang W."/>
        </authorList>
    </citation>
    <scope>NUCLEOTIDE SEQUENCE [LARGE SCALE GENOMIC DNA]</scope>
    <source>
        <strain evidence="6 7">L12M1</strain>
    </source>
</reference>
<evidence type="ECO:0000256" key="1">
    <source>
        <dbReference type="ARBA" id="ARBA00023015"/>
    </source>
</evidence>
<keyword evidence="3" id="KW-0804">Transcription</keyword>
<evidence type="ECO:0000259" key="5">
    <source>
        <dbReference type="PROSITE" id="PS50977"/>
    </source>
</evidence>
<evidence type="ECO:0000256" key="3">
    <source>
        <dbReference type="ARBA" id="ARBA00023163"/>
    </source>
</evidence>